<dbReference type="AlphaFoldDB" id="A0A6C0IVZ8"/>
<proteinExistence type="predicted"/>
<sequence length="152" mass="18085">MTDYSNFTNILHAISLLDKLSDINIDKINYWEMQFIKNINDTLNNISKNLDYGKSNIELDNVLNKYINYYSILIQNKINKINNQEFKNLTKTLNKIKNTTSETVEKKNQYYEYDTINNIDGKCYLDTCNDIQEQKSYYTKLGRKCKKINYKV</sequence>
<accession>A0A6C0IVZ8</accession>
<protein>
    <submittedName>
        <fullName evidence="1">Uncharacterized protein</fullName>
    </submittedName>
</protein>
<name>A0A6C0IVZ8_9ZZZZ</name>
<organism evidence="1">
    <name type="scientific">viral metagenome</name>
    <dbReference type="NCBI Taxonomy" id="1070528"/>
    <lineage>
        <taxon>unclassified sequences</taxon>
        <taxon>metagenomes</taxon>
        <taxon>organismal metagenomes</taxon>
    </lineage>
</organism>
<dbReference type="EMBL" id="MN740276">
    <property type="protein sequence ID" value="QHT97428.1"/>
    <property type="molecule type" value="Genomic_DNA"/>
</dbReference>
<evidence type="ECO:0000313" key="1">
    <source>
        <dbReference type="EMBL" id="QHT97428.1"/>
    </source>
</evidence>
<reference evidence="1" key="1">
    <citation type="journal article" date="2020" name="Nature">
        <title>Giant virus diversity and host interactions through global metagenomics.</title>
        <authorList>
            <person name="Schulz F."/>
            <person name="Roux S."/>
            <person name="Paez-Espino D."/>
            <person name="Jungbluth S."/>
            <person name="Walsh D.A."/>
            <person name="Denef V.J."/>
            <person name="McMahon K.D."/>
            <person name="Konstantinidis K.T."/>
            <person name="Eloe-Fadrosh E.A."/>
            <person name="Kyrpides N.C."/>
            <person name="Woyke T."/>
        </authorList>
    </citation>
    <scope>NUCLEOTIDE SEQUENCE</scope>
    <source>
        <strain evidence="1">GVMAG-M-3300025138-11</strain>
    </source>
</reference>